<organism evidence="1 2">
    <name type="scientific">Stephania japonica</name>
    <dbReference type="NCBI Taxonomy" id="461633"/>
    <lineage>
        <taxon>Eukaryota</taxon>
        <taxon>Viridiplantae</taxon>
        <taxon>Streptophyta</taxon>
        <taxon>Embryophyta</taxon>
        <taxon>Tracheophyta</taxon>
        <taxon>Spermatophyta</taxon>
        <taxon>Magnoliopsida</taxon>
        <taxon>Ranunculales</taxon>
        <taxon>Menispermaceae</taxon>
        <taxon>Menispermoideae</taxon>
        <taxon>Cissampelideae</taxon>
        <taxon>Stephania</taxon>
    </lineage>
</organism>
<keyword evidence="2" id="KW-1185">Reference proteome</keyword>
<dbReference type="Proteomes" id="UP001417504">
    <property type="component" value="Unassembled WGS sequence"/>
</dbReference>
<evidence type="ECO:0000313" key="1">
    <source>
        <dbReference type="EMBL" id="KAK9096623.1"/>
    </source>
</evidence>
<name>A0AAP0EVI2_9MAGN</name>
<protein>
    <submittedName>
        <fullName evidence="1">Uncharacterized protein</fullName>
    </submittedName>
</protein>
<comment type="caution">
    <text evidence="1">The sequence shown here is derived from an EMBL/GenBank/DDBJ whole genome shotgun (WGS) entry which is preliminary data.</text>
</comment>
<gene>
    <name evidence="1" type="ORF">Sjap_022120</name>
</gene>
<proteinExistence type="predicted"/>
<evidence type="ECO:0000313" key="2">
    <source>
        <dbReference type="Proteomes" id="UP001417504"/>
    </source>
</evidence>
<reference evidence="1 2" key="1">
    <citation type="submission" date="2024-01" db="EMBL/GenBank/DDBJ databases">
        <title>Genome assemblies of Stephania.</title>
        <authorList>
            <person name="Yang L."/>
        </authorList>
    </citation>
    <scope>NUCLEOTIDE SEQUENCE [LARGE SCALE GENOMIC DNA]</scope>
    <source>
        <strain evidence="1">QJT</strain>
        <tissue evidence="1">Leaf</tissue>
    </source>
</reference>
<dbReference type="EMBL" id="JBBNAE010000009">
    <property type="protein sequence ID" value="KAK9096623.1"/>
    <property type="molecule type" value="Genomic_DNA"/>
</dbReference>
<accession>A0AAP0EVI2</accession>
<dbReference type="AlphaFoldDB" id="A0AAP0EVI2"/>
<sequence length="95" mass="10802">MASVLGAMTCYVVKSKRTQLIRKRQKSLRWSGSNSWYPSDFSNSEKMRLYCNHKEEATSISDEEMVDGDANIDEEMVDANIGDEDVEMVDANIDD</sequence>